<dbReference type="Pfam" id="PF13619">
    <property type="entry name" value="KTSC"/>
    <property type="match status" value="1"/>
</dbReference>
<dbReference type="Proteomes" id="UP001197795">
    <property type="component" value="Unassembled WGS sequence"/>
</dbReference>
<dbReference type="AlphaFoldDB" id="A0AAE3A6J3"/>
<name>A0AAE3A6J3_9FIRM</name>
<protein>
    <submittedName>
        <fullName evidence="2">KTSC domain-containing protein</fullName>
    </submittedName>
</protein>
<keyword evidence="3" id="KW-1185">Reference proteome</keyword>
<evidence type="ECO:0000259" key="1">
    <source>
        <dbReference type="Pfam" id="PF13619"/>
    </source>
</evidence>
<comment type="caution">
    <text evidence="2">The sequence shown here is derived from an EMBL/GenBank/DDBJ whole genome shotgun (WGS) entry which is preliminary data.</text>
</comment>
<proteinExistence type="predicted"/>
<dbReference type="EMBL" id="JAJEPV010000053">
    <property type="protein sequence ID" value="MCC2121000.1"/>
    <property type="molecule type" value="Genomic_DNA"/>
</dbReference>
<organism evidence="2 3">
    <name type="scientific">Waltera acetigignens</name>
    <dbReference type="NCBI Taxonomy" id="2981769"/>
    <lineage>
        <taxon>Bacteria</taxon>
        <taxon>Bacillati</taxon>
        <taxon>Bacillota</taxon>
        <taxon>Clostridia</taxon>
        <taxon>Lachnospirales</taxon>
        <taxon>Lachnospiraceae</taxon>
        <taxon>Waltera</taxon>
    </lineage>
</organism>
<reference evidence="2 3" key="1">
    <citation type="submission" date="2021-10" db="EMBL/GenBank/DDBJ databases">
        <title>Anaerobic single-cell dispensing facilitates the cultivation of human gut bacteria.</title>
        <authorList>
            <person name="Afrizal A."/>
        </authorList>
    </citation>
    <scope>NUCLEOTIDE SEQUENCE [LARGE SCALE GENOMIC DNA]</scope>
    <source>
        <strain evidence="2 3">CLA-AA-H273</strain>
    </source>
</reference>
<feature type="domain" description="KTSC" evidence="1">
    <location>
        <begin position="10"/>
        <end position="65"/>
    </location>
</feature>
<evidence type="ECO:0000313" key="2">
    <source>
        <dbReference type="EMBL" id="MCC2121000.1"/>
    </source>
</evidence>
<sequence length="74" mass="9105">MKRIMWANPMIKSAGYDAQQQMLEIEFANNGQIWQFDNVPEDIWYRFRSHHLPELFFHNFIMGHYPERRMQEMG</sequence>
<gene>
    <name evidence="2" type="ORF">LKD75_15655</name>
</gene>
<accession>A0AAE3A6J3</accession>
<dbReference type="InterPro" id="IPR025309">
    <property type="entry name" value="KTSC_dom"/>
</dbReference>
<evidence type="ECO:0000313" key="3">
    <source>
        <dbReference type="Proteomes" id="UP001197795"/>
    </source>
</evidence>
<dbReference type="RefSeq" id="WP_227064505.1">
    <property type="nucleotide sequence ID" value="NZ_JAJEPV010000053.1"/>
</dbReference>